<evidence type="ECO:0000313" key="1">
    <source>
        <dbReference type="EMBL" id="EDO62667.1"/>
    </source>
</evidence>
<reference evidence="1 2" key="2">
    <citation type="submission" date="2007-08" db="EMBL/GenBank/DDBJ databases">
        <authorList>
            <person name="Fulton L."/>
            <person name="Clifton S."/>
            <person name="Fulton B."/>
            <person name="Xu J."/>
            <person name="Minx P."/>
            <person name="Pepin K.H."/>
            <person name="Johnson M."/>
            <person name="Thiruvilangam P."/>
            <person name="Bhonagiri V."/>
            <person name="Nash W.E."/>
            <person name="Wang C."/>
            <person name="Mardis E.R."/>
            <person name="Wilson R.K."/>
        </authorList>
    </citation>
    <scope>NUCLEOTIDE SEQUENCE [LARGE SCALE GENOMIC DNA]</scope>
    <source>
        <strain evidence="1 2">DSM 753</strain>
    </source>
</reference>
<protein>
    <submittedName>
        <fullName evidence="1">Uncharacterized protein</fullName>
    </submittedName>
</protein>
<evidence type="ECO:0000313" key="2">
    <source>
        <dbReference type="Proteomes" id="UP000003490"/>
    </source>
</evidence>
<accession>A7VPK5</accession>
<proteinExistence type="predicted"/>
<gene>
    <name evidence="1" type="ORF">CLOLEP_00481</name>
</gene>
<name>A7VPK5_9FIRM</name>
<organism evidence="1 2">
    <name type="scientific">[Clostridium] leptum DSM 753</name>
    <dbReference type="NCBI Taxonomy" id="428125"/>
    <lineage>
        <taxon>Bacteria</taxon>
        <taxon>Bacillati</taxon>
        <taxon>Bacillota</taxon>
        <taxon>Clostridia</taxon>
        <taxon>Eubacteriales</taxon>
        <taxon>Oscillospiraceae</taxon>
        <taxon>Oscillospiraceae incertae sedis</taxon>
    </lineage>
</organism>
<dbReference type="Proteomes" id="UP000003490">
    <property type="component" value="Unassembled WGS sequence"/>
</dbReference>
<comment type="caution">
    <text evidence="1">The sequence shown here is derived from an EMBL/GenBank/DDBJ whole genome shotgun (WGS) entry which is preliminary data.</text>
</comment>
<sequence>MEIKYREMLLRRYSYQAPPDDPMIGLVPYSVNSKKGF</sequence>
<dbReference type="EMBL" id="ABCB02000013">
    <property type="protein sequence ID" value="EDO62667.1"/>
    <property type="molecule type" value="Genomic_DNA"/>
</dbReference>
<reference evidence="1 2" key="1">
    <citation type="submission" date="2007-08" db="EMBL/GenBank/DDBJ databases">
        <title>Draft genome sequence of Clostridium leptum (DSM 753).</title>
        <authorList>
            <person name="Sudarsanam P."/>
            <person name="Ley R."/>
            <person name="Guruge J."/>
            <person name="Turnbaugh P.J."/>
            <person name="Mahowald M."/>
            <person name="Liep D."/>
            <person name="Gordon J."/>
        </authorList>
    </citation>
    <scope>NUCLEOTIDE SEQUENCE [LARGE SCALE GENOMIC DNA]</scope>
    <source>
        <strain evidence="1 2">DSM 753</strain>
    </source>
</reference>
<dbReference type="AlphaFoldDB" id="A7VPK5"/>
<dbReference type="HOGENOM" id="CLU_3342263_0_0_9"/>